<dbReference type="Proteomes" id="UP000798602">
    <property type="component" value="Unassembled WGS sequence"/>
</dbReference>
<dbReference type="RefSeq" id="WP_166535998.1">
    <property type="nucleotide sequence ID" value="NZ_JAABLM010000003.1"/>
</dbReference>
<feature type="transmembrane region" description="Helical" evidence="1">
    <location>
        <begin position="123"/>
        <end position="145"/>
    </location>
</feature>
<feature type="transmembrane region" description="Helical" evidence="1">
    <location>
        <begin position="56"/>
        <end position="81"/>
    </location>
</feature>
<feature type="transmembrane region" description="Helical" evidence="1">
    <location>
        <begin position="6"/>
        <end position="25"/>
    </location>
</feature>
<evidence type="ECO:0000256" key="1">
    <source>
        <dbReference type="SAM" id="Phobius"/>
    </source>
</evidence>
<protein>
    <recommendedName>
        <fullName evidence="4">DUF2938 domain-containing protein</fullName>
    </recommendedName>
</protein>
<evidence type="ECO:0000313" key="2">
    <source>
        <dbReference type="EMBL" id="NBL64170.1"/>
    </source>
</evidence>
<accession>A0ABW9ZAQ4</accession>
<evidence type="ECO:0000313" key="3">
    <source>
        <dbReference type="Proteomes" id="UP000798602"/>
    </source>
</evidence>
<organism evidence="2 3">
    <name type="scientific">Flavobacterium ichthyis</name>
    <dbReference type="NCBI Taxonomy" id="2698827"/>
    <lineage>
        <taxon>Bacteria</taxon>
        <taxon>Pseudomonadati</taxon>
        <taxon>Bacteroidota</taxon>
        <taxon>Flavobacteriia</taxon>
        <taxon>Flavobacteriales</taxon>
        <taxon>Flavobacteriaceae</taxon>
        <taxon>Flavobacterium</taxon>
    </lineage>
</organism>
<keyword evidence="1" id="KW-1133">Transmembrane helix</keyword>
<keyword evidence="3" id="KW-1185">Reference proteome</keyword>
<gene>
    <name evidence="2" type="ORF">GV828_03025</name>
</gene>
<comment type="caution">
    <text evidence="2">The sequence shown here is derived from an EMBL/GenBank/DDBJ whole genome shotgun (WGS) entry which is preliminary data.</text>
</comment>
<evidence type="ECO:0008006" key="4">
    <source>
        <dbReference type="Google" id="ProtNLM"/>
    </source>
</evidence>
<proteinExistence type="predicted"/>
<sequence>MFEIFKILLATIFGTTAMTAFSYYVSEKFREIFKEPVLLNFLLKTMKKEWLPERTVITGWILHYLFGLCFVLIFHAIWSWTDIDPTWFTGVIFGMISGVVGIISWHFMFTLSSSTPKIKFEQYYIQLFIAHIIFALTVIAVYKFFKLF</sequence>
<name>A0ABW9ZAQ4_9FLAO</name>
<reference evidence="3" key="1">
    <citation type="submission" date="2020-01" db="EMBL/GenBank/DDBJ databases">
        <title>Sphingomonas sp. strain CSW-10.</title>
        <authorList>
            <person name="Chen W.-M."/>
        </authorList>
    </citation>
    <scope>NUCLEOTIDE SEQUENCE [LARGE SCALE GENOMIC DNA]</scope>
    <source>
        <strain evidence="3">NST-5</strain>
    </source>
</reference>
<dbReference type="EMBL" id="JAABLM010000003">
    <property type="protein sequence ID" value="NBL64170.1"/>
    <property type="molecule type" value="Genomic_DNA"/>
</dbReference>
<keyword evidence="1" id="KW-0812">Transmembrane</keyword>
<keyword evidence="1" id="KW-0472">Membrane</keyword>
<feature type="transmembrane region" description="Helical" evidence="1">
    <location>
        <begin position="87"/>
        <end position="111"/>
    </location>
</feature>